<protein>
    <recommendedName>
        <fullName evidence="1">VOC domain-containing protein</fullName>
    </recommendedName>
</protein>
<dbReference type="PROSITE" id="PS51819">
    <property type="entry name" value="VOC"/>
    <property type="match status" value="1"/>
</dbReference>
<sequence>MFRIRHLTFDCGDPGALADFWCAALGYRRTELGDQHVAEAIPPEGVQAPALLFIKVPEPKTAKNRLHVDLAVADRDAVVQRMLDLGATKVGEYDEWGTQWVTLRDLEGNEVCVAQDPRFSEG</sequence>
<dbReference type="AlphaFoldDB" id="A0A6J4HBN7"/>
<dbReference type="SUPFAM" id="SSF54593">
    <property type="entry name" value="Glyoxalase/Bleomycin resistance protein/Dihydroxybiphenyl dioxygenase"/>
    <property type="match status" value="1"/>
</dbReference>
<dbReference type="PANTHER" id="PTHR35908">
    <property type="entry name" value="HYPOTHETICAL FUSION PROTEIN"/>
    <property type="match status" value="1"/>
</dbReference>
<reference evidence="2" key="1">
    <citation type="submission" date="2020-02" db="EMBL/GenBank/DDBJ databases">
        <authorList>
            <person name="Meier V. D."/>
        </authorList>
    </citation>
    <scope>NUCLEOTIDE SEQUENCE</scope>
    <source>
        <strain evidence="2">AVDCRST_MAG76</strain>
    </source>
</reference>
<dbReference type="PANTHER" id="PTHR35908:SF1">
    <property type="entry name" value="CONSERVED PROTEIN"/>
    <property type="match status" value="1"/>
</dbReference>
<dbReference type="Gene3D" id="3.10.180.10">
    <property type="entry name" value="2,3-Dihydroxybiphenyl 1,2-Dioxygenase, domain 1"/>
    <property type="match status" value="1"/>
</dbReference>
<dbReference type="InterPro" id="IPR037523">
    <property type="entry name" value="VOC_core"/>
</dbReference>
<proteinExistence type="predicted"/>
<evidence type="ECO:0000313" key="2">
    <source>
        <dbReference type="EMBL" id="CAA9216963.1"/>
    </source>
</evidence>
<evidence type="ECO:0000259" key="1">
    <source>
        <dbReference type="PROSITE" id="PS51819"/>
    </source>
</evidence>
<dbReference type="Pfam" id="PF18029">
    <property type="entry name" value="Glyoxalase_6"/>
    <property type="match status" value="1"/>
</dbReference>
<feature type="domain" description="VOC" evidence="1">
    <location>
        <begin position="3"/>
        <end position="116"/>
    </location>
</feature>
<dbReference type="InterPro" id="IPR029068">
    <property type="entry name" value="Glyas_Bleomycin-R_OHBP_Dase"/>
</dbReference>
<organism evidence="2">
    <name type="scientific">uncultured Acidimicrobiales bacterium</name>
    <dbReference type="NCBI Taxonomy" id="310071"/>
    <lineage>
        <taxon>Bacteria</taxon>
        <taxon>Bacillati</taxon>
        <taxon>Actinomycetota</taxon>
        <taxon>Acidimicrobiia</taxon>
        <taxon>Acidimicrobiales</taxon>
        <taxon>environmental samples</taxon>
    </lineage>
</organism>
<dbReference type="EMBL" id="CADCSZ010000031">
    <property type="protein sequence ID" value="CAA9216963.1"/>
    <property type="molecule type" value="Genomic_DNA"/>
</dbReference>
<accession>A0A6J4HBN7</accession>
<gene>
    <name evidence="2" type="ORF">AVDCRST_MAG76-466</name>
</gene>
<name>A0A6J4HBN7_9ACTN</name>
<dbReference type="CDD" id="cd06587">
    <property type="entry name" value="VOC"/>
    <property type="match status" value="1"/>
</dbReference>
<dbReference type="InterPro" id="IPR041581">
    <property type="entry name" value="Glyoxalase_6"/>
</dbReference>